<evidence type="ECO:0000256" key="1">
    <source>
        <dbReference type="ARBA" id="ARBA00004167"/>
    </source>
</evidence>
<protein>
    <submittedName>
        <fullName evidence="7">Protein TonB</fullName>
    </submittedName>
</protein>
<dbReference type="AlphaFoldDB" id="A0A1I7FFQ4"/>
<keyword evidence="2" id="KW-0812">Transmembrane</keyword>
<keyword evidence="8" id="KW-1185">Reference proteome</keyword>
<evidence type="ECO:0000259" key="6">
    <source>
        <dbReference type="PROSITE" id="PS52015"/>
    </source>
</evidence>
<feature type="chain" id="PRO_5011590544" evidence="5">
    <location>
        <begin position="26"/>
        <end position="117"/>
    </location>
</feature>
<accession>A0A1I7FFQ4</accession>
<evidence type="ECO:0000256" key="2">
    <source>
        <dbReference type="ARBA" id="ARBA00022692"/>
    </source>
</evidence>
<dbReference type="SUPFAM" id="SSF74653">
    <property type="entry name" value="TolA/TonB C-terminal domain"/>
    <property type="match status" value="1"/>
</dbReference>
<evidence type="ECO:0000256" key="4">
    <source>
        <dbReference type="ARBA" id="ARBA00023136"/>
    </source>
</evidence>
<dbReference type="Pfam" id="PF03544">
    <property type="entry name" value="TonB_C"/>
    <property type="match status" value="1"/>
</dbReference>
<organism evidence="7 8">
    <name type="scientific">Pseudoduganella namucuonensis</name>
    <dbReference type="NCBI Taxonomy" id="1035707"/>
    <lineage>
        <taxon>Bacteria</taxon>
        <taxon>Pseudomonadati</taxon>
        <taxon>Pseudomonadota</taxon>
        <taxon>Betaproteobacteria</taxon>
        <taxon>Burkholderiales</taxon>
        <taxon>Oxalobacteraceae</taxon>
        <taxon>Telluria group</taxon>
        <taxon>Pseudoduganella</taxon>
    </lineage>
</organism>
<reference evidence="8" key="1">
    <citation type="submission" date="2016-10" db="EMBL/GenBank/DDBJ databases">
        <authorList>
            <person name="Varghese N."/>
            <person name="Submissions S."/>
        </authorList>
    </citation>
    <scope>NUCLEOTIDE SEQUENCE [LARGE SCALE GENOMIC DNA]</scope>
    <source>
        <strain evidence="8">CGMCC 1.11014</strain>
    </source>
</reference>
<dbReference type="PROSITE" id="PS52015">
    <property type="entry name" value="TONB_CTD"/>
    <property type="match status" value="1"/>
</dbReference>
<dbReference type="Gene3D" id="3.30.1150.10">
    <property type="match status" value="1"/>
</dbReference>
<keyword evidence="3" id="KW-1133">Transmembrane helix</keyword>
<dbReference type="STRING" id="1035707.SAMN05216552_10027"/>
<evidence type="ECO:0000313" key="7">
    <source>
        <dbReference type="EMBL" id="SFU35020.1"/>
    </source>
</evidence>
<dbReference type="InterPro" id="IPR006260">
    <property type="entry name" value="TonB/TolA_C"/>
</dbReference>
<dbReference type="GO" id="GO:0016020">
    <property type="term" value="C:membrane"/>
    <property type="evidence" value="ECO:0007669"/>
    <property type="project" value="UniProtKB-SubCell"/>
</dbReference>
<keyword evidence="5" id="KW-0732">Signal</keyword>
<sequence>MSAHTRAIATMSSLLISLSAGHALAADADTRSAQGTCATPVFPGAWQKEDIEGNARIGVLVGADGNVLESKLLESSGYKELDKASLRASKKCTFKPAAKTGDLAPNWVRVKYSWVLK</sequence>
<evidence type="ECO:0000256" key="5">
    <source>
        <dbReference type="SAM" id="SignalP"/>
    </source>
</evidence>
<feature type="signal peptide" evidence="5">
    <location>
        <begin position="1"/>
        <end position="25"/>
    </location>
</feature>
<evidence type="ECO:0000313" key="8">
    <source>
        <dbReference type="Proteomes" id="UP000199391"/>
    </source>
</evidence>
<keyword evidence="4" id="KW-0472">Membrane</keyword>
<dbReference type="GO" id="GO:0055085">
    <property type="term" value="P:transmembrane transport"/>
    <property type="evidence" value="ECO:0007669"/>
    <property type="project" value="InterPro"/>
</dbReference>
<feature type="domain" description="TonB C-terminal" evidence="6">
    <location>
        <begin position="27"/>
        <end position="117"/>
    </location>
</feature>
<proteinExistence type="predicted"/>
<name>A0A1I7FFQ4_9BURK</name>
<dbReference type="EMBL" id="FPBO01000002">
    <property type="protein sequence ID" value="SFU35020.1"/>
    <property type="molecule type" value="Genomic_DNA"/>
</dbReference>
<dbReference type="OrthoDB" id="8756859at2"/>
<comment type="subcellular location">
    <subcellularLocation>
        <location evidence="1">Membrane</location>
        <topology evidence="1">Single-pass membrane protein</topology>
    </subcellularLocation>
</comment>
<dbReference type="RefSeq" id="WP_093553050.1">
    <property type="nucleotide sequence ID" value="NZ_FPBO01000002.1"/>
</dbReference>
<gene>
    <name evidence="7" type="ORF">SAMN05216552_10027</name>
</gene>
<dbReference type="NCBIfam" id="TIGR01352">
    <property type="entry name" value="tonB_Cterm"/>
    <property type="match status" value="1"/>
</dbReference>
<dbReference type="Proteomes" id="UP000199391">
    <property type="component" value="Unassembled WGS sequence"/>
</dbReference>
<evidence type="ECO:0000256" key="3">
    <source>
        <dbReference type="ARBA" id="ARBA00022989"/>
    </source>
</evidence>
<dbReference type="InterPro" id="IPR037682">
    <property type="entry name" value="TonB_C"/>
</dbReference>